<feature type="transmembrane region" description="Helical" evidence="6">
    <location>
        <begin position="94"/>
        <end position="112"/>
    </location>
</feature>
<evidence type="ECO:0000313" key="7">
    <source>
        <dbReference type="Proteomes" id="UP001652621"/>
    </source>
</evidence>
<evidence type="ECO:0000256" key="2">
    <source>
        <dbReference type="ARBA" id="ARBA00006772"/>
    </source>
</evidence>
<reference evidence="8" key="1">
    <citation type="submission" date="2025-08" db="UniProtKB">
        <authorList>
            <consortium name="RefSeq"/>
        </authorList>
    </citation>
    <scope>IDENTIFICATION</scope>
    <source>
        <strain evidence="8">Aabys</strain>
        <tissue evidence="8">Whole body</tissue>
    </source>
</reference>
<evidence type="ECO:0000256" key="5">
    <source>
        <dbReference type="ARBA" id="ARBA00023136"/>
    </source>
</evidence>
<dbReference type="RefSeq" id="XP_058985532.1">
    <property type="nucleotide sequence ID" value="XM_059129549.1"/>
</dbReference>
<dbReference type="PANTHER" id="PTHR10283:SF82">
    <property type="entry name" value="SOLUTE CARRIER FAMILY 13 MEMBER 2"/>
    <property type="match status" value="1"/>
</dbReference>
<evidence type="ECO:0000313" key="8">
    <source>
        <dbReference type="RefSeq" id="XP_058985532.1"/>
    </source>
</evidence>
<evidence type="ECO:0000256" key="1">
    <source>
        <dbReference type="ARBA" id="ARBA00004141"/>
    </source>
</evidence>
<dbReference type="Pfam" id="PF00939">
    <property type="entry name" value="Na_sulph_symp"/>
    <property type="match status" value="1"/>
</dbReference>
<organism evidence="7 8">
    <name type="scientific">Musca domestica</name>
    <name type="common">House fly</name>
    <dbReference type="NCBI Taxonomy" id="7370"/>
    <lineage>
        <taxon>Eukaryota</taxon>
        <taxon>Metazoa</taxon>
        <taxon>Ecdysozoa</taxon>
        <taxon>Arthropoda</taxon>
        <taxon>Hexapoda</taxon>
        <taxon>Insecta</taxon>
        <taxon>Pterygota</taxon>
        <taxon>Neoptera</taxon>
        <taxon>Endopterygota</taxon>
        <taxon>Diptera</taxon>
        <taxon>Brachycera</taxon>
        <taxon>Muscomorpha</taxon>
        <taxon>Muscoidea</taxon>
        <taxon>Muscidae</taxon>
        <taxon>Musca</taxon>
    </lineage>
</organism>
<evidence type="ECO:0000256" key="4">
    <source>
        <dbReference type="ARBA" id="ARBA00022989"/>
    </source>
</evidence>
<comment type="similarity">
    <text evidence="2">Belongs to the SLC13A/DASS transporter (TC 2.A.47) family. NADC subfamily.</text>
</comment>
<accession>A0ABM3VIB3</accession>
<comment type="subcellular location">
    <subcellularLocation>
        <location evidence="1">Membrane</location>
        <topology evidence="1">Multi-pass membrane protein</topology>
    </subcellularLocation>
</comment>
<evidence type="ECO:0000256" key="6">
    <source>
        <dbReference type="SAM" id="Phobius"/>
    </source>
</evidence>
<feature type="transmembrane region" description="Helical" evidence="6">
    <location>
        <begin position="48"/>
        <end position="74"/>
    </location>
</feature>
<sequence length="133" mass="15447">MEEDIKFGKRLRNCCRIHHNGFFNFLSPLVLLPLVFREPTLEYRTLYLLILSLLWYTVDVIPQGVTAVLPMVLLPIFGVMSSTEVCMSYTQDSQMVFVLACFMAIAMVNNRLDRFLALRLLRTIGVNPMRYDH</sequence>
<protein>
    <submittedName>
        <fullName evidence="8">Na(+)/dicarboxylate cotransporter 3-like</fullName>
    </submittedName>
</protein>
<gene>
    <name evidence="8" type="primary">LOC131805851</name>
</gene>
<dbReference type="GeneID" id="131805851"/>
<keyword evidence="5 6" id="KW-0472">Membrane</keyword>
<dbReference type="PANTHER" id="PTHR10283">
    <property type="entry name" value="SOLUTE CARRIER FAMILY 13 MEMBER"/>
    <property type="match status" value="1"/>
</dbReference>
<keyword evidence="4 6" id="KW-1133">Transmembrane helix</keyword>
<dbReference type="InterPro" id="IPR001898">
    <property type="entry name" value="SLC13A/DASS"/>
</dbReference>
<keyword evidence="7" id="KW-1185">Reference proteome</keyword>
<name>A0ABM3VIB3_MUSDO</name>
<feature type="transmembrane region" description="Helical" evidence="6">
    <location>
        <begin position="17"/>
        <end position="36"/>
    </location>
</feature>
<evidence type="ECO:0000256" key="3">
    <source>
        <dbReference type="ARBA" id="ARBA00022692"/>
    </source>
</evidence>
<proteinExistence type="inferred from homology"/>
<dbReference type="Proteomes" id="UP001652621">
    <property type="component" value="Unplaced"/>
</dbReference>
<keyword evidence="3 6" id="KW-0812">Transmembrane</keyword>